<feature type="region of interest" description="Disordered" evidence="12">
    <location>
        <begin position="271"/>
        <end position="297"/>
    </location>
</feature>
<sequence>MAADSSFLVGILGNVISILVFASPISTFWRVMKKKSTEKYTWLPYVTTLLTTSMWTYYGLLKTDGLLLVTVNGAGTVLQAIYVMLFLLYSNKDTRLSMMKVVALLNVGLYGAVVFVTYFALRGQTRLLVIGSMGAALTVGMYAAPLAAMKLVVQLKSVEYMPFSLSFFLFLNAGVWSAYSSLVKDFFIGVPNGIGFLLGTAQLVLYAMYRGEKQTKEEDDVGKHATADGVVVVGDVEMAVTVKPNNNLKKGKSLPKPSMPREQRLTKIVKSLSLPPYENSNWNTGDSQSKQRPTSQM</sequence>
<comment type="similarity">
    <text evidence="2 11">Belongs to the SWEET sugar transporter family.</text>
</comment>
<proteinExistence type="inferred from homology"/>
<feature type="compositionally biased region" description="Polar residues" evidence="12">
    <location>
        <begin position="278"/>
        <end position="297"/>
    </location>
</feature>
<evidence type="ECO:0000256" key="7">
    <source>
        <dbReference type="ARBA" id="ARBA00022737"/>
    </source>
</evidence>
<evidence type="ECO:0000256" key="6">
    <source>
        <dbReference type="ARBA" id="ARBA00022692"/>
    </source>
</evidence>
<name>A0AAX6DVB7_IRIPA</name>
<dbReference type="Gene3D" id="1.20.1280.290">
    <property type="match status" value="2"/>
</dbReference>
<evidence type="ECO:0000256" key="2">
    <source>
        <dbReference type="ARBA" id="ARBA00007809"/>
    </source>
</evidence>
<protein>
    <recommendedName>
        <fullName evidence="11">Bidirectional sugar transporter SWEET</fullName>
    </recommendedName>
</protein>
<evidence type="ECO:0000256" key="8">
    <source>
        <dbReference type="ARBA" id="ARBA00022989"/>
    </source>
</evidence>
<dbReference type="InterPro" id="IPR047664">
    <property type="entry name" value="SWEET"/>
</dbReference>
<keyword evidence="14" id="KW-1185">Reference proteome</keyword>
<dbReference type="PANTHER" id="PTHR10791">
    <property type="entry name" value="RAG1-ACTIVATING PROTEIN 1"/>
    <property type="match status" value="1"/>
</dbReference>
<keyword evidence="6 11" id="KW-0812">Transmembrane</keyword>
<reference evidence="13" key="2">
    <citation type="submission" date="2023-04" db="EMBL/GenBank/DDBJ databases">
        <authorList>
            <person name="Bruccoleri R.E."/>
            <person name="Oakeley E.J."/>
            <person name="Faust A.-M."/>
            <person name="Dessus-Babus S."/>
            <person name="Altorfer M."/>
            <person name="Burckhardt D."/>
            <person name="Oertli M."/>
            <person name="Naumann U."/>
            <person name="Petersen F."/>
            <person name="Wong J."/>
        </authorList>
    </citation>
    <scope>NUCLEOTIDE SEQUENCE</scope>
    <source>
        <strain evidence="13">GSM-AAB239-AS_SAM_17_03QT</strain>
        <tissue evidence="13">Leaf</tissue>
    </source>
</reference>
<feature type="transmembrane region" description="Helical" evidence="11">
    <location>
        <begin position="127"/>
        <end position="148"/>
    </location>
</feature>
<keyword evidence="8 11" id="KW-1133">Transmembrane helix</keyword>
<feature type="transmembrane region" description="Helical" evidence="11">
    <location>
        <begin position="101"/>
        <end position="121"/>
    </location>
</feature>
<comment type="subunit">
    <text evidence="10">Forms homooligomers and/or heterooligomers.</text>
</comment>
<feature type="transmembrane region" description="Helical" evidence="11">
    <location>
        <begin position="66"/>
        <end position="89"/>
    </location>
</feature>
<evidence type="ECO:0000256" key="3">
    <source>
        <dbReference type="ARBA" id="ARBA00022448"/>
    </source>
</evidence>
<reference evidence="13" key="1">
    <citation type="journal article" date="2023" name="GigaByte">
        <title>Genome assembly of the bearded iris, Iris pallida Lam.</title>
        <authorList>
            <person name="Bruccoleri R.E."/>
            <person name="Oakeley E.J."/>
            <person name="Faust A.M.E."/>
            <person name="Altorfer M."/>
            <person name="Dessus-Babus S."/>
            <person name="Burckhardt D."/>
            <person name="Oertli M."/>
            <person name="Naumann U."/>
            <person name="Petersen F."/>
            <person name="Wong J."/>
        </authorList>
    </citation>
    <scope>NUCLEOTIDE SEQUENCE</scope>
    <source>
        <strain evidence="13">GSM-AAB239-AS_SAM_17_03QT</strain>
    </source>
</reference>
<feature type="transmembrane region" description="Helical" evidence="11">
    <location>
        <begin position="160"/>
        <end position="180"/>
    </location>
</feature>
<evidence type="ECO:0000256" key="11">
    <source>
        <dbReference type="RuleBase" id="RU910715"/>
    </source>
</evidence>
<evidence type="ECO:0000256" key="9">
    <source>
        <dbReference type="ARBA" id="ARBA00023136"/>
    </source>
</evidence>
<comment type="subcellular location">
    <subcellularLocation>
        <location evidence="1 11">Cell membrane</location>
        <topology evidence="1 11">Multi-pass membrane protein</topology>
    </subcellularLocation>
</comment>
<organism evidence="13 14">
    <name type="scientific">Iris pallida</name>
    <name type="common">Sweet iris</name>
    <dbReference type="NCBI Taxonomy" id="29817"/>
    <lineage>
        <taxon>Eukaryota</taxon>
        <taxon>Viridiplantae</taxon>
        <taxon>Streptophyta</taxon>
        <taxon>Embryophyta</taxon>
        <taxon>Tracheophyta</taxon>
        <taxon>Spermatophyta</taxon>
        <taxon>Magnoliopsida</taxon>
        <taxon>Liliopsida</taxon>
        <taxon>Asparagales</taxon>
        <taxon>Iridaceae</taxon>
        <taxon>Iridoideae</taxon>
        <taxon>Irideae</taxon>
        <taxon>Iris</taxon>
    </lineage>
</organism>
<evidence type="ECO:0000256" key="1">
    <source>
        <dbReference type="ARBA" id="ARBA00004651"/>
    </source>
</evidence>
<dbReference type="Proteomes" id="UP001140949">
    <property type="component" value="Unassembled WGS sequence"/>
</dbReference>
<comment type="caution">
    <text evidence="13">The sequence shown here is derived from an EMBL/GenBank/DDBJ whole genome shotgun (WGS) entry which is preliminary data.</text>
</comment>
<keyword evidence="3 11" id="KW-0813">Transport</keyword>
<evidence type="ECO:0000313" key="14">
    <source>
        <dbReference type="Proteomes" id="UP001140949"/>
    </source>
</evidence>
<evidence type="ECO:0000313" key="13">
    <source>
        <dbReference type="EMBL" id="KAJ6795698.1"/>
    </source>
</evidence>
<dbReference type="GO" id="GO:0005886">
    <property type="term" value="C:plasma membrane"/>
    <property type="evidence" value="ECO:0007669"/>
    <property type="project" value="UniProtKB-SubCell"/>
</dbReference>
<dbReference type="PANTHER" id="PTHR10791:SF142">
    <property type="entry name" value="BIDIRECTIONAL SUGAR TRANSPORTER SWEET16"/>
    <property type="match status" value="1"/>
</dbReference>
<evidence type="ECO:0000256" key="10">
    <source>
        <dbReference type="ARBA" id="ARBA00038715"/>
    </source>
</evidence>
<dbReference type="EMBL" id="JANAVB010041816">
    <property type="protein sequence ID" value="KAJ6795698.1"/>
    <property type="molecule type" value="Genomic_DNA"/>
</dbReference>
<accession>A0AAX6DVB7</accession>
<feature type="transmembrane region" description="Helical" evidence="11">
    <location>
        <begin position="41"/>
        <end position="60"/>
    </location>
</feature>
<dbReference type="FunFam" id="1.20.1280.290:FF:000002">
    <property type="entry name" value="Bidirectional sugar transporter SWEET"/>
    <property type="match status" value="1"/>
</dbReference>
<evidence type="ECO:0000256" key="12">
    <source>
        <dbReference type="SAM" id="MobiDB-lite"/>
    </source>
</evidence>
<feature type="transmembrane region" description="Helical" evidence="11">
    <location>
        <begin position="186"/>
        <end position="209"/>
    </location>
</feature>
<keyword evidence="4" id="KW-1003">Cell membrane</keyword>
<feature type="transmembrane region" description="Helical" evidence="11">
    <location>
        <begin position="6"/>
        <end position="29"/>
    </location>
</feature>
<dbReference type="FunFam" id="1.20.1280.290:FF:000001">
    <property type="entry name" value="Bidirectional sugar transporter SWEET"/>
    <property type="match status" value="1"/>
</dbReference>
<keyword evidence="5 11" id="KW-0762">Sugar transport</keyword>
<comment type="function">
    <text evidence="11">Mediates both low-affinity uptake and efflux of sugar across the membrane.</text>
</comment>
<dbReference type="AlphaFoldDB" id="A0AAX6DVB7"/>
<evidence type="ECO:0000256" key="5">
    <source>
        <dbReference type="ARBA" id="ARBA00022597"/>
    </source>
</evidence>
<evidence type="ECO:0000256" key="4">
    <source>
        <dbReference type="ARBA" id="ARBA00022475"/>
    </source>
</evidence>
<keyword evidence="9 11" id="KW-0472">Membrane</keyword>
<gene>
    <name evidence="13" type="ORF">M6B38_226025</name>
</gene>
<dbReference type="InterPro" id="IPR004316">
    <property type="entry name" value="SWEET_rpt"/>
</dbReference>
<keyword evidence="7" id="KW-0677">Repeat</keyword>
<dbReference type="Pfam" id="PF03083">
    <property type="entry name" value="MtN3_slv"/>
    <property type="match status" value="2"/>
</dbReference>
<dbReference type="GO" id="GO:0051119">
    <property type="term" value="F:sugar transmembrane transporter activity"/>
    <property type="evidence" value="ECO:0007669"/>
    <property type="project" value="InterPro"/>
</dbReference>